<dbReference type="KEGG" id="vg:26641184"/>
<keyword evidence="3" id="KW-1185">Reference proteome</keyword>
<sequence length="100" mass="11291">MCAPGIEQRAPRTPGPLPKLHPKVKTHAIFDIAHRCLAKVLEGPSESDFQERYYEGNEKSSQISDSRISIVSCPNYTNETHFTSRTISSPDQIRTFLRFG</sequence>
<evidence type="ECO:0000256" key="1">
    <source>
        <dbReference type="SAM" id="MobiDB-lite"/>
    </source>
</evidence>
<organism evidence="2 3">
    <name type="scientific">Tsukamurella phage TIN3</name>
    <dbReference type="NCBI Taxonomy" id="1636546"/>
    <lineage>
        <taxon>Viruses</taxon>
        <taxon>Duplodnaviria</taxon>
        <taxon>Heunggongvirae</taxon>
        <taxon>Uroviricota</taxon>
        <taxon>Caudoviricetes</taxon>
        <taxon>Tinduovirus</taxon>
        <taxon>Tinduovirus TIN3</taxon>
    </lineage>
</organism>
<reference evidence="2 3" key="1">
    <citation type="journal article" date="2015" name="Appl. Environ. Microbiol.">
        <title>Three of a Kind: Genetically Similar Tsukamurella Phages TIN2, TIN3, and TIN4.</title>
        <authorList>
            <person name="Dyson Z.A."/>
            <person name="Tucci J."/>
            <person name="Seviour R.J."/>
            <person name="Petrovski S."/>
        </authorList>
    </citation>
    <scope>NUCLEOTIDE SEQUENCE [LARGE SCALE GENOMIC DNA]</scope>
</reference>
<feature type="region of interest" description="Disordered" evidence="1">
    <location>
        <begin position="1"/>
        <end position="21"/>
    </location>
</feature>
<evidence type="ECO:0000313" key="3">
    <source>
        <dbReference type="Proteomes" id="UP000203663"/>
    </source>
</evidence>
<gene>
    <name evidence="2" type="ORF">TIN3_98</name>
</gene>
<dbReference type="EMBL" id="KR011063">
    <property type="protein sequence ID" value="AKJ71895.1"/>
    <property type="molecule type" value="Genomic_DNA"/>
</dbReference>
<dbReference type="RefSeq" id="YP_009214864.1">
    <property type="nucleotide sequence ID" value="NC_028966.1"/>
</dbReference>
<protein>
    <submittedName>
        <fullName evidence="2">Uncharacterized protein</fullName>
    </submittedName>
</protein>
<proteinExistence type="predicted"/>
<evidence type="ECO:0000313" key="2">
    <source>
        <dbReference type="EMBL" id="AKJ71895.1"/>
    </source>
</evidence>
<dbReference type="Proteomes" id="UP000203663">
    <property type="component" value="Segment"/>
</dbReference>
<accession>A0A0K0N5B3</accession>
<name>A0A0K0N5B3_9CAUD</name>
<dbReference type="GeneID" id="26641184"/>